<keyword evidence="2" id="KW-0315">Glutamine amidotransferase</keyword>
<evidence type="ECO:0000259" key="1">
    <source>
        <dbReference type="Pfam" id="PF00117"/>
    </source>
</evidence>
<dbReference type="SUPFAM" id="SSF52317">
    <property type="entry name" value="Class I glutamine amidotransferase-like"/>
    <property type="match status" value="1"/>
</dbReference>
<dbReference type="PANTHER" id="PTHR42695:SF5">
    <property type="entry name" value="GLUTAMINE AMIDOTRANSFERASE YLR126C-RELATED"/>
    <property type="match status" value="1"/>
</dbReference>
<dbReference type="Proteomes" id="UP000295506">
    <property type="component" value="Unassembled WGS sequence"/>
</dbReference>
<feature type="domain" description="Glutamine amidotransferase" evidence="1">
    <location>
        <begin position="75"/>
        <end position="191"/>
    </location>
</feature>
<name>A0A140D972_9BACT</name>
<accession>A0A140D972</accession>
<evidence type="ECO:0000313" key="2">
    <source>
        <dbReference type="EMBL" id="AMK09739.1"/>
    </source>
</evidence>
<proteinExistence type="predicted"/>
<keyword evidence="4" id="KW-1185">Reference proteome</keyword>
<gene>
    <name evidence="2" type="ORF">AWY79_00760</name>
    <name evidence="3" type="ORF">EDC59_11473</name>
</gene>
<reference evidence="2 4" key="1">
    <citation type="journal article" date="2016" name="Front. Microbiol.">
        <title>Genome Sequence of the Piezophilic, Mesophilic Sulfate-Reducing Bacterium Desulfovibrio indicus J2T.</title>
        <authorList>
            <person name="Cao J."/>
            <person name="Maignien L."/>
            <person name="Shao Z."/>
            <person name="Alain K."/>
            <person name="Jebbar M."/>
        </authorList>
    </citation>
    <scope>NUCLEOTIDE SEQUENCE [LARGE SCALE GENOMIC DNA]</scope>
    <source>
        <strain evidence="2 4">J2</strain>
    </source>
</reference>
<dbReference type="CDD" id="cd01741">
    <property type="entry name" value="GATase1_1"/>
    <property type="match status" value="1"/>
</dbReference>
<dbReference type="AlphaFoldDB" id="A0A140D972"/>
<dbReference type="Pfam" id="PF00117">
    <property type="entry name" value="GATase"/>
    <property type="match status" value="1"/>
</dbReference>
<dbReference type="InterPro" id="IPR017926">
    <property type="entry name" value="GATASE"/>
</dbReference>
<dbReference type="EMBL" id="CP014206">
    <property type="protein sequence ID" value="AMK09739.1"/>
    <property type="molecule type" value="Genomic_DNA"/>
</dbReference>
<dbReference type="InterPro" id="IPR029062">
    <property type="entry name" value="Class_I_gatase-like"/>
</dbReference>
<evidence type="ECO:0000313" key="4">
    <source>
        <dbReference type="Proteomes" id="UP000055611"/>
    </source>
</evidence>
<dbReference type="InterPro" id="IPR044992">
    <property type="entry name" value="ChyE-like"/>
</dbReference>
<evidence type="ECO:0000313" key="3">
    <source>
        <dbReference type="EMBL" id="TDT86307.1"/>
    </source>
</evidence>
<organism evidence="3 5">
    <name type="scientific">Pseudodesulfovibrio indicus</name>
    <dbReference type="NCBI Taxonomy" id="1716143"/>
    <lineage>
        <taxon>Bacteria</taxon>
        <taxon>Pseudomonadati</taxon>
        <taxon>Thermodesulfobacteriota</taxon>
        <taxon>Desulfovibrionia</taxon>
        <taxon>Desulfovibrionales</taxon>
        <taxon>Desulfovibrionaceae</taxon>
    </lineage>
</organism>
<sequence>MHKFLILKVGGTFPDYAARRGDFEHWAADGMGIGRDEWVSVNVQAGDPLPDPARFAGCAVTGSHDMVTDGFPWIEAASAWVRRAVEAGLPLFGICFGHQLMAHALGGEAGYHPAGLEIGTADITRAEASATDPLFRDLPAVFPGHVTHSQTALRLPPGAVLLATGSHDPHQAFRVGENAWGVQFHPEFDSPAIREYIARRRDDLTAKGRDAEAILETVRDTPDSASLLRRFAAYCTAR</sequence>
<dbReference type="RefSeq" id="WP_066799145.1">
    <property type="nucleotide sequence ID" value="NZ_CP014206.1"/>
</dbReference>
<reference evidence="3 5" key="2">
    <citation type="submission" date="2019-03" db="EMBL/GenBank/DDBJ databases">
        <title>Genomic Encyclopedia of Type Strains, Phase IV (KMG-IV): sequencing the most valuable type-strain genomes for metagenomic binning, comparative biology and taxonomic classification.</title>
        <authorList>
            <person name="Goeker M."/>
        </authorList>
    </citation>
    <scope>NUCLEOTIDE SEQUENCE [LARGE SCALE GENOMIC DNA]</scope>
    <source>
        <strain evidence="3 5">DSM 101483</strain>
    </source>
</reference>
<dbReference type="NCBIfam" id="NF006562">
    <property type="entry name" value="PRK09065.1"/>
    <property type="match status" value="1"/>
</dbReference>
<dbReference type="EMBL" id="SOBK01000014">
    <property type="protein sequence ID" value="TDT86307.1"/>
    <property type="molecule type" value="Genomic_DNA"/>
</dbReference>
<dbReference type="KEGG" id="dej:AWY79_00760"/>
<dbReference type="GO" id="GO:0005829">
    <property type="term" value="C:cytosol"/>
    <property type="evidence" value="ECO:0007669"/>
    <property type="project" value="TreeGrafter"/>
</dbReference>
<dbReference type="PANTHER" id="PTHR42695">
    <property type="entry name" value="GLUTAMINE AMIDOTRANSFERASE YLR126C-RELATED"/>
    <property type="match status" value="1"/>
</dbReference>
<dbReference type="OrthoDB" id="9813383at2"/>
<dbReference type="Proteomes" id="UP000055611">
    <property type="component" value="Chromosome"/>
</dbReference>
<evidence type="ECO:0000313" key="5">
    <source>
        <dbReference type="Proteomes" id="UP000295506"/>
    </source>
</evidence>
<protein>
    <submittedName>
        <fullName evidence="3">GMP synthase (Glutamine-hydrolysing)</fullName>
    </submittedName>
    <submittedName>
        <fullName evidence="2">Glutamine amidotransferase</fullName>
    </submittedName>
</protein>
<dbReference type="Gene3D" id="3.40.50.880">
    <property type="match status" value="1"/>
</dbReference>
<dbReference type="PROSITE" id="PS51273">
    <property type="entry name" value="GATASE_TYPE_1"/>
    <property type="match status" value="1"/>
</dbReference>